<dbReference type="GO" id="GO:0006355">
    <property type="term" value="P:regulation of DNA-templated transcription"/>
    <property type="evidence" value="ECO:0007669"/>
    <property type="project" value="UniProtKB-UniRule"/>
</dbReference>
<dbReference type="Proteomes" id="UP000826271">
    <property type="component" value="Unassembled WGS sequence"/>
</dbReference>
<comment type="subcellular location">
    <subcellularLocation>
        <location evidence="1">Nucleus</location>
    </subcellularLocation>
</comment>
<dbReference type="EMBL" id="WHWC01000006">
    <property type="protein sequence ID" value="KAG8380882.1"/>
    <property type="molecule type" value="Genomic_DNA"/>
</dbReference>
<dbReference type="InterPro" id="IPR018289">
    <property type="entry name" value="MULE_transposase_dom"/>
</dbReference>
<dbReference type="Pfam" id="PF10551">
    <property type="entry name" value="MULE"/>
    <property type="match status" value="1"/>
</dbReference>
<dbReference type="PANTHER" id="PTHR31669:SF299">
    <property type="entry name" value="PROTEIN FAR1-RELATED SEQUENCE"/>
    <property type="match status" value="1"/>
</dbReference>
<keyword evidence="1" id="KW-0862">Zinc</keyword>
<dbReference type="GO" id="GO:0005634">
    <property type="term" value="C:nucleus"/>
    <property type="evidence" value="ECO:0007669"/>
    <property type="project" value="UniProtKB-SubCell"/>
</dbReference>
<feature type="compositionally biased region" description="Basic and acidic residues" evidence="2">
    <location>
        <begin position="344"/>
        <end position="362"/>
    </location>
</feature>
<keyword evidence="1" id="KW-0539">Nucleus</keyword>
<protein>
    <recommendedName>
        <fullName evidence="1">Protein FAR1-RELATED SEQUENCE</fullName>
    </recommendedName>
</protein>
<comment type="caution">
    <text evidence="4">The sequence shown here is derived from an EMBL/GenBank/DDBJ whole genome shotgun (WGS) entry which is preliminary data.</text>
</comment>
<evidence type="ECO:0000313" key="4">
    <source>
        <dbReference type="EMBL" id="KAG8380882.1"/>
    </source>
</evidence>
<feature type="domain" description="MULE transposase" evidence="3">
    <location>
        <begin position="83"/>
        <end position="145"/>
    </location>
</feature>
<dbReference type="GO" id="GO:0008270">
    <property type="term" value="F:zinc ion binding"/>
    <property type="evidence" value="ECO:0007669"/>
    <property type="project" value="UniProtKB-UniRule"/>
</dbReference>
<dbReference type="InterPro" id="IPR031052">
    <property type="entry name" value="FHY3/FAR1"/>
</dbReference>
<proteinExistence type="inferred from homology"/>
<organism evidence="4 5">
    <name type="scientific">Buddleja alternifolia</name>
    <dbReference type="NCBI Taxonomy" id="168488"/>
    <lineage>
        <taxon>Eukaryota</taxon>
        <taxon>Viridiplantae</taxon>
        <taxon>Streptophyta</taxon>
        <taxon>Embryophyta</taxon>
        <taxon>Tracheophyta</taxon>
        <taxon>Spermatophyta</taxon>
        <taxon>Magnoliopsida</taxon>
        <taxon>eudicotyledons</taxon>
        <taxon>Gunneridae</taxon>
        <taxon>Pentapetalae</taxon>
        <taxon>asterids</taxon>
        <taxon>lamiids</taxon>
        <taxon>Lamiales</taxon>
        <taxon>Scrophulariaceae</taxon>
        <taxon>Buddlejeae</taxon>
        <taxon>Buddleja</taxon>
    </lineage>
</organism>
<gene>
    <name evidence="4" type="ORF">BUALT_Bualt06G0062900</name>
</gene>
<keyword evidence="1" id="KW-0479">Metal-binding</keyword>
<keyword evidence="5" id="KW-1185">Reference proteome</keyword>
<comment type="function">
    <text evidence="1">Putative transcription activator involved in regulating light control of development.</text>
</comment>
<feature type="region of interest" description="Disordered" evidence="2">
    <location>
        <begin position="335"/>
        <end position="374"/>
    </location>
</feature>
<evidence type="ECO:0000259" key="3">
    <source>
        <dbReference type="Pfam" id="PF10551"/>
    </source>
</evidence>
<reference evidence="4" key="1">
    <citation type="submission" date="2019-10" db="EMBL/GenBank/DDBJ databases">
        <authorList>
            <person name="Zhang R."/>
            <person name="Pan Y."/>
            <person name="Wang J."/>
            <person name="Ma R."/>
            <person name="Yu S."/>
        </authorList>
    </citation>
    <scope>NUCLEOTIDE SEQUENCE</scope>
    <source>
        <strain evidence="4">LA-IB0</strain>
        <tissue evidence="4">Leaf</tissue>
    </source>
</reference>
<dbReference type="PANTHER" id="PTHR31669">
    <property type="entry name" value="PROTEIN FAR1-RELATED SEQUENCE 10-RELATED"/>
    <property type="match status" value="1"/>
</dbReference>
<evidence type="ECO:0000313" key="5">
    <source>
        <dbReference type="Proteomes" id="UP000826271"/>
    </source>
</evidence>
<sequence length="431" mass="49474">MKVEKVEKGSGYINFMDMHDISGKGPRPNRKLDFENVSSFGVLDETEVANLENEKGPDGYKNAYTGNHIHIIHERMPKELIPEVALLYDETATTFSWLFDTFVIAMSGKNPQTILTDQDAAMAKALASRWPNTYHHLCMWHINQNATIHLSSIFAEYKEFARDFSSCMYDHEDEEEFIDAWNKMIVKHSLQNNDDWLQRMFQLRKKWVLVYGRETFCADMSTTQRSESMNNVIKKYILKHASTVYALKIFELFQAELCKAHDCNLEICNEKDTMLEFKVASYEVDASMENRFVEKSTLDPKCGGKQTINTLHNKEIVLDRVENSSSNVRGLKVKQNPRVTSGKRPKDGLEKVATEKKSKNNKESSIINEHNGQTYQVSIPDLSLSHTDPNMAYVPPHSPRLTNPNIHQQLNNRPCYIENEEHGTNVAATKV</sequence>
<accession>A0AAV6XLI3</accession>
<evidence type="ECO:0000256" key="2">
    <source>
        <dbReference type="SAM" id="MobiDB-lite"/>
    </source>
</evidence>
<comment type="similarity">
    <text evidence="1">Belongs to the FHY3/FAR1 family.</text>
</comment>
<evidence type="ECO:0000256" key="1">
    <source>
        <dbReference type="RuleBase" id="RU367018"/>
    </source>
</evidence>
<dbReference type="AlphaFoldDB" id="A0AAV6XLI3"/>
<keyword evidence="1" id="KW-0863">Zinc-finger</keyword>
<name>A0AAV6XLI3_9LAMI</name>